<protein>
    <submittedName>
        <fullName evidence="1">Uncharacterized protein</fullName>
    </submittedName>
</protein>
<sequence length="90" mass="9339">MRSGEVQAHLPTLLEEVEAPAYLPDLVAAKAGQEHGSAGVDALRVAGDVERLHVVLDEAQGLSGLPEESVGAYGALHEFVVRVRLGGAEG</sequence>
<dbReference type="EMBL" id="AP018448">
    <property type="protein sequence ID" value="BBC37643.1"/>
    <property type="molecule type" value="Genomic_DNA"/>
</dbReference>
<organism evidence="1 2">
    <name type="scientific">Streptomyces graminofaciens</name>
    <dbReference type="NCBI Taxonomy" id="68212"/>
    <lineage>
        <taxon>Bacteria</taxon>
        <taxon>Bacillati</taxon>
        <taxon>Actinomycetota</taxon>
        <taxon>Actinomycetes</taxon>
        <taxon>Kitasatosporales</taxon>
        <taxon>Streptomycetaceae</taxon>
        <taxon>Streptomyces</taxon>
    </lineage>
</organism>
<reference evidence="1 2" key="2">
    <citation type="journal article" date="2023" name="ChemBioChem">
        <title>Acyltransferase Domain Exchange between Two Independent Type I Polyketide Synthases in the Same Producer Strain of Macrolide Antibiotics.</title>
        <authorList>
            <person name="Kudo F."/>
            <person name="Kishikawa K."/>
            <person name="Tsuboi K."/>
            <person name="Kido T."/>
            <person name="Usui T."/>
            <person name="Hashimoto J."/>
            <person name="Shin-Ya K."/>
            <person name="Miyanaga A."/>
            <person name="Eguchi T."/>
        </authorList>
    </citation>
    <scope>NUCLEOTIDE SEQUENCE [LARGE SCALE GENOMIC DNA]</scope>
    <source>
        <strain evidence="1 2">A-8890</strain>
    </source>
</reference>
<keyword evidence="2" id="KW-1185">Reference proteome</keyword>
<evidence type="ECO:0000313" key="2">
    <source>
        <dbReference type="Proteomes" id="UP001321542"/>
    </source>
</evidence>
<accession>A0ABM8HMF4</accession>
<name>A0ABM8HMF4_9ACTN</name>
<dbReference type="Proteomes" id="UP001321542">
    <property type="component" value="Chromosome"/>
</dbReference>
<reference evidence="1 2" key="1">
    <citation type="journal article" date="2010" name="ChemBioChem">
        <title>Cloning and characterization of the biosynthetic gene cluster of 16-membered macrolide antibiotic FD-891: involvement of a dual functional cytochrome P450 monooxygenase catalyzing epoxidation and hydroxylation.</title>
        <authorList>
            <person name="Kudo F."/>
            <person name="Motegi A."/>
            <person name="Mizoue K."/>
            <person name="Eguchi T."/>
        </authorList>
    </citation>
    <scope>NUCLEOTIDE SEQUENCE [LARGE SCALE GENOMIC DNA]</scope>
    <source>
        <strain evidence="1 2">A-8890</strain>
    </source>
</reference>
<gene>
    <name evidence="1" type="ORF">SGFS_089370</name>
</gene>
<evidence type="ECO:0000313" key="1">
    <source>
        <dbReference type="EMBL" id="BBC37643.1"/>
    </source>
</evidence>
<proteinExistence type="predicted"/>